<dbReference type="InterPro" id="IPR040379">
    <property type="entry name" value="WDR19/dyf-2"/>
</dbReference>
<evidence type="ECO:0000313" key="5">
    <source>
        <dbReference type="Proteomes" id="UP000078046"/>
    </source>
</evidence>
<dbReference type="SUPFAM" id="SSF69322">
    <property type="entry name" value="Tricorn protease domain 2"/>
    <property type="match status" value="1"/>
</dbReference>
<keyword evidence="5" id="KW-1185">Reference proteome</keyword>
<dbReference type="GO" id="GO:0005929">
    <property type="term" value="C:cilium"/>
    <property type="evidence" value="ECO:0007669"/>
    <property type="project" value="TreeGrafter"/>
</dbReference>
<accession>A0A177BAM3</accession>
<dbReference type="OrthoDB" id="10250638at2759"/>
<reference evidence="4 5" key="1">
    <citation type="submission" date="2016-04" db="EMBL/GenBank/DDBJ databases">
        <title>The genome of Intoshia linei affirms orthonectids as highly simplified spiralians.</title>
        <authorList>
            <person name="Mikhailov K.V."/>
            <person name="Slusarev G.S."/>
            <person name="Nikitin M.A."/>
            <person name="Logacheva M.D."/>
            <person name="Penin A."/>
            <person name="Aleoshin V."/>
            <person name="Panchin Y.V."/>
        </authorList>
    </citation>
    <scope>NUCLEOTIDE SEQUENCE [LARGE SCALE GENOMIC DNA]</scope>
    <source>
        <strain evidence="4">Intl2013</strain>
        <tissue evidence="4">Whole animal</tissue>
    </source>
</reference>
<dbReference type="GO" id="GO:0060271">
    <property type="term" value="P:cilium assembly"/>
    <property type="evidence" value="ECO:0007669"/>
    <property type="project" value="TreeGrafter"/>
</dbReference>
<evidence type="ECO:0000256" key="2">
    <source>
        <dbReference type="ARBA" id="ARBA00022737"/>
    </source>
</evidence>
<dbReference type="InterPro" id="IPR057855">
    <property type="entry name" value="Beta-prop_WDR19_1st"/>
</dbReference>
<dbReference type="GO" id="GO:0035721">
    <property type="term" value="P:intraciliary retrograde transport"/>
    <property type="evidence" value="ECO:0007669"/>
    <property type="project" value="InterPro"/>
</dbReference>
<dbReference type="AlphaFoldDB" id="A0A177BAM3"/>
<dbReference type="Gene3D" id="2.130.10.10">
    <property type="entry name" value="YVTN repeat-like/Quinoprotein amine dehydrogenase"/>
    <property type="match status" value="1"/>
</dbReference>
<protein>
    <recommendedName>
        <fullName evidence="3">WDR19 first beta-propeller domain-containing protein</fullName>
    </recommendedName>
</protein>
<gene>
    <name evidence="4" type="ORF">A3Q56_01540</name>
</gene>
<dbReference type="PANTHER" id="PTHR14920:SF0">
    <property type="entry name" value="WD REPEAT DOMAIN 19"/>
    <property type="match status" value="1"/>
</dbReference>
<evidence type="ECO:0000256" key="1">
    <source>
        <dbReference type="ARBA" id="ARBA00022574"/>
    </source>
</evidence>
<dbReference type="EMBL" id="LWCA01000121">
    <property type="protein sequence ID" value="OAF70693.1"/>
    <property type="molecule type" value="Genomic_DNA"/>
</dbReference>
<organism evidence="4 5">
    <name type="scientific">Intoshia linei</name>
    <dbReference type="NCBI Taxonomy" id="1819745"/>
    <lineage>
        <taxon>Eukaryota</taxon>
        <taxon>Metazoa</taxon>
        <taxon>Spiralia</taxon>
        <taxon>Lophotrochozoa</taxon>
        <taxon>Mesozoa</taxon>
        <taxon>Orthonectida</taxon>
        <taxon>Rhopaluridae</taxon>
        <taxon>Intoshia</taxon>
    </lineage>
</organism>
<proteinExistence type="predicted"/>
<feature type="domain" description="WDR19 first beta-propeller" evidence="3">
    <location>
        <begin position="16"/>
        <end position="329"/>
    </location>
</feature>
<comment type="caution">
    <text evidence="4">The sequence shown here is derived from an EMBL/GenBank/DDBJ whole genome shotgun (WGS) entry which is preliminary data.</text>
</comment>
<name>A0A177BAM3_9BILA</name>
<dbReference type="Proteomes" id="UP000078046">
    <property type="component" value="Unassembled WGS sequence"/>
</dbReference>
<keyword evidence="1" id="KW-0853">WD repeat</keyword>
<dbReference type="PANTHER" id="PTHR14920">
    <property type="entry name" value="OSMOTIC AVOIDANCE ABNORMAL PROTEIN 1/WD REPEAT MEMBRANE PROTEIN"/>
    <property type="match status" value="1"/>
</dbReference>
<keyword evidence="2" id="KW-0677">Repeat</keyword>
<evidence type="ECO:0000259" key="3">
    <source>
        <dbReference type="Pfam" id="PF23389"/>
    </source>
</evidence>
<sequence length="474" mass="54337">MKKLFSIGKLLDDSHLSWQKSKSLFFAVEKQNKIIIYNRHGSQTHTIDITTKLIYLEWDNNDQKLIFMCHKEAKLGLWSIKHNNVKNFDLEFPETITCFNYSLKKSKLALGDVKGNILIVDTTTLKKWPIIGKHTKKITEIKWNVLNTVGCISDDKKLSISNEIGENVATINIGKIVKFVKFGCIKSESSQEICLYVSCIADQSLLIDKVEEPKNEYIKFDDAYGDIISYEWCENENIVVAFKNGYIVTVSAKTRMEMTTYKEFSYEIYEMAPSQDHLIIAGDNKINLYSIFDTKYALESYMLDEIGSTNISKLNVSLDGQLMSILTKKASMFIILVKLPIIKGLSNDSFVFLSSIREITIVDENFHECKIEVELEPSCISIFKKKLALCNDKTLHVYNIHTTESGDSIELSDRKICNYEIVDVRINLLNCAVLCADKTISLIKASKYLIMTINQVVFHYVWIYKLKPSLQIDQ</sequence>
<dbReference type="Pfam" id="PF23389">
    <property type="entry name" value="Beta-prop_WDR19_1st"/>
    <property type="match status" value="1"/>
</dbReference>
<evidence type="ECO:0000313" key="4">
    <source>
        <dbReference type="EMBL" id="OAF70693.1"/>
    </source>
</evidence>
<dbReference type="GO" id="GO:0030991">
    <property type="term" value="C:intraciliary transport particle A"/>
    <property type="evidence" value="ECO:0007669"/>
    <property type="project" value="TreeGrafter"/>
</dbReference>
<dbReference type="InterPro" id="IPR015943">
    <property type="entry name" value="WD40/YVTN_repeat-like_dom_sf"/>
</dbReference>